<dbReference type="KEGG" id="hli:HLI_11560"/>
<evidence type="ECO:0000313" key="2">
    <source>
        <dbReference type="Proteomes" id="UP000287756"/>
    </source>
</evidence>
<dbReference type="AlphaFoldDB" id="A0A410MDS5"/>
<protein>
    <submittedName>
        <fullName evidence="1">Uncharacterized protein</fullName>
    </submittedName>
</protein>
<accession>A0A410MDS5</accession>
<dbReference type="Proteomes" id="UP000287756">
    <property type="component" value="Chromosome"/>
</dbReference>
<evidence type="ECO:0000313" key="1">
    <source>
        <dbReference type="EMBL" id="QAS52786.1"/>
    </source>
</evidence>
<gene>
    <name evidence="1" type="ORF">HLI_11560</name>
</gene>
<sequence>MNPILCVQPQAMLAITDIIYFISKLSKIIPIIKKCSDNICTPLLFKCLVNHIFQSFFIAIIVMEGGGSNLVN</sequence>
<organism evidence="1 2">
    <name type="scientific">Halobacillus litoralis</name>
    <dbReference type="NCBI Taxonomy" id="45668"/>
    <lineage>
        <taxon>Bacteria</taxon>
        <taxon>Bacillati</taxon>
        <taxon>Bacillota</taxon>
        <taxon>Bacilli</taxon>
        <taxon>Bacillales</taxon>
        <taxon>Bacillaceae</taxon>
        <taxon>Halobacillus</taxon>
    </lineage>
</organism>
<reference evidence="1 2" key="1">
    <citation type="submission" date="2018-01" db="EMBL/GenBank/DDBJ databases">
        <title>The whole genome sequencing and assembly of Halobacillus litoralis ERB031 strain.</title>
        <authorList>
            <person name="Lee S.-J."/>
            <person name="Park M.-K."/>
            <person name="Kim J.-Y."/>
            <person name="Lee Y.-J."/>
            <person name="Yi H."/>
            <person name="Bahn Y.-S."/>
            <person name="Kim J.F."/>
            <person name="Lee D.-W."/>
        </authorList>
    </citation>
    <scope>NUCLEOTIDE SEQUENCE [LARGE SCALE GENOMIC DNA]</scope>
    <source>
        <strain evidence="1 2">ERB 031</strain>
    </source>
</reference>
<proteinExistence type="predicted"/>
<dbReference type="EMBL" id="CP026118">
    <property type="protein sequence ID" value="QAS52786.1"/>
    <property type="molecule type" value="Genomic_DNA"/>
</dbReference>
<name>A0A410MDS5_9BACI</name>